<keyword evidence="11" id="KW-0694">RNA-binding</keyword>
<dbReference type="InterPro" id="IPR029717">
    <property type="entry name" value="FAM193"/>
</dbReference>
<feature type="non-terminal residue" evidence="25">
    <location>
        <position position="1"/>
    </location>
</feature>
<dbReference type="SUPFAM" id="SSF52540">
    <property type="entry name" value="P-loop containing nucleoside triphosphate hydrolases"/>
    <property type="match status" value="2"/>
</dbReference>
<dbReference type="GO" id="GO:0008270">
    <property type="term" value="F:zinc ion binding"/>
    <property type="evidence" value="ECO:0007669"/>
    <property type="project" value="UniProtKB-KW"/>
</dbReference>
<evidence type="ECO:0000256" key="4">
    <source>
        <dbReference type="ARBA" id="ARBA00022723"/>
    </source>
</evidence>
<evidence type="ECO:0000256" key="8">
    <source>
        <dbReference type="ARBA" id="ARBA00022806"/>
    </source>
</evidence>
<dbReference type="GO" id="GO:0003724">
    <property type="term" value="F:RNA helicase activity"/>
    <property type="evidence" value="ECO:0007669"/>
    <property type="project" value="UniProtKB-EC"/>
</dbReference>
<dbReference type="PROSITE" id="PS51192">
    <property type="entry name" value="HELICASE_ATP_BIND_1"/>
    <property type="match status" value="1"/>
</dbReference>
<dbReference type="GO" id="GO:0005634">
    <property type="term" value="C:nucleus"/>
    <property type="evidence" value="ECO:0007669"/>
    <property type="project" value="TreeGrafter"/>
</dbReference>
<feature type="compositionally biased region" description="Low complexity" evidence="20">
    <location>
        <begin position="285"/>
        <end position="302"/>
    </location>
</feature>
<evidence type="ECO:0000256" key="13">
    <source>
        <dbReference type="ARBA" id="ARBA00023594"/>
    </source>
</evidence>
<evidence type="ECO:0000256" key="18">
    <source>
        <dbReference type="PROSITE-ProRule" id="PRU00047"/>
    </source>
</evidence>
<evidence type="ECO:0000256" key="19">
    <source>
        <dbReference type="PROSITE-ProRule" id="PRU00552"/>
    </source>
</evidence>
<evidence type="ECO:0000256" key="20">
    <source>
        <dbReference type="SAM" id="MobiDB-lite"/>
    </source>
</evidence>
<feature type="region of interest" description="Disordered" evidence="20">
    <location>
        <begin position="947"/>
        <end position="997"/>
    </location>
</feature>
<dbReference type="GO" id="GO:0005737">
    <property type="term" value="C:cytoplasm"/>
    <property type="evidence" value="ECO:0007669"/>
    <property type="project" value="UniProtKB-ARBA"/>
</dbReference>
<keyword evidence="10" id="KW-0067">ATP-binding</keyword>
<dbReference type="FunFam" id="3.40.50.300:FF:000449">
    <property type="entry name" value="Probable ATP-dependent RNA helicase DDX41"/>
    <property type="match status" value="1"/>
</dbReference>
<proteinExistence type="inferred from homology"/>
<dbReference type="InterPro" id="IPR011545">
    <property type="entry name" value="DEAD/DEAH_box_helicase_dom"/>
</dbReference>
<evidence type="ECO:0000313" key="25">
    <source>
        <dbReference type="EMBL" id="MBN3320648.1"/>
    </source>
</evidence>
<dbReference type="PROSITE" id="PS51194">
    <property type="entry name" value="HELICASE_CTER"/>
    <property type="match status" value="1"/>
</dbReference>
<feature type="short sequence motif" description="Q motif" evidence="19">
    <location>
        <begin position="1068"/>
        <end position="1096"/>
    </location>
</feature>
<organism evidence="25 26">
    <name type="scientific">Atractosteus spatula</name>
    <name type="common">Alligator gar</name>
    <name type="synonym">Lepisosteus spatula</name>
    <dbReference type="NCBI Taxonomy" id="7917"/>
    <lineage>
        <taxon>Eukaryota</taxon>
        <taxon>Metazoa</taxon>
        <taxon>Chordata</taxon>
        <taxon>Craniata</taxon>
        <taxon>Vertebrata</taxon>
        <taxon>Euteleostomi</taxon>
        <taxon>Actinopterygii</taxon>
        <taxon>Neopterygii</taxon>
        <taxon>Holostei</taxon>
        <taxon>Semionotiformes</taxon>
        <taxon>Lepisosteidae</taxon>
        <taxon>Atractosteus</taxon>
    </lineage>
</organism>
<feature type="domain" description="Helicase C-terminal" evidence="23">
    <location>
        <begin position="1294"/>
        <end position="1454"/>
    </location>
</feature>
<accession>A0A8J7TE88</accession>
<dbReference type="SMART" id="SM00490">
    <property type="entry name" value="HELICc"/>
    <property type="match status" value="1"/>
</dbReference>
<feature type="region of interest" description="Disordered" evidence="20">
    <location>
        <begin position="663"/>
        <end position="855"/>
    </location>
</feature>
<dbReference type="InterPro" id="IPR014014">
    <property type="entry name" value="RNA_helicase_DEAD_Q_motif"/>
</dbReference>
<feature type="domain" description="DEAD-box RNA helicase Q" evidence="24">
    <location>
        <begin position="1068"/>
        <end position="1096"/>
    </location>
</feature>
<feature type="non-terminal residue" evidence="25">
    <location>
        <position position="1516"/>
    </location>
</feature>
<dbReference type="GO" id="GO:0003723">
    <property type="term" value="F:RNA binding"/>
    <property type="evidence" value="ECO:0007669"/>
    <property type="project" value="UniProtKB-KW"/>
</dbReference>
<dbReference type="InterPro" id="IPR001878">
    <property type="entry name" value="Znf_CCHC"/>
</dbReference>
<dbReference type="InterPro" id="IPR027417">
    <property type="entry name" value="P-loop_NTPase"/>
</dbReference>
<dbReference type="Pfam" id="PF00271">
    <property type="entry name" value="Helicase_C"/>
    <property type="match status" value="1"/>
</dbReference>
<keyword evidence="26" id="KW-1185">Reference proteome</keyword>
<feature type="domain" description="CCHC-type" evidence="21">
    <location>
        <begin position="1476"/>
        <end position="1491"/>
    </location>
</feature>
<dbReference type="InterPro" id="IPR031802">
    <property type="entry name" value="FAM193_C"/>
</dbReference>
<evidence type="ECO:0000256" key="2">
    <source>
        <dbReference type="ARBA" id="ARBA00012552"/>
    </source>
</evidence>
<keyword evidence="4" id="KW-0479">Metal-binding</keyword>
<dbReference type="PROSITE" id="PS51195">
    <property type="entry name" value="Q_MOTIF"/>
    <property type="match status" value="1"/>
</dbReference>
<comment type="catalytic activity">
    <reaction evidence="14">
        <text>ATP + H2O = ADP + phosphate + H(+)</text>
        <dbReference type="Rhea" id="RHEA:13065"/>
        <dbReference type="ChEBI" id="CHEBI:15377"/>
        <dbReference type="ChEBI" id="CHEBI:15378"/>
        <dbReference type="ChEBI" id="CHEBI:30616"/>
        <dbReference type="ChEBI" id="CHEBI:43474"/>
        <dbReference type="ChEBI" id="CHEBI:456216"/>
        <dbReference type="EC" id="3.6.4.13"/>
    </reaction>
</comment>
<keyword evidence="5" id="KW-0547">Nucleotide-binding</keyword>
<evidence type="ECO:0000259" key="22">
    <source>
        <dbReference type="PROSITE" id="PS51192"/>
    </source>
</evidence>
<name>A0A8J7TE88_ATRSP</name>
<evidence type="ECO:0000256" key="9">
    <source>
        <dbReference type="ARBA" id="ARBA00022833"/>
    </source>
</evidence>
<comment type="similarity">
    <text evidence="1">Belongs to the FAM193 family.</text>
</comment>
<gene>
    <name evidence="25" type="primary">Ddx41</name>
    <name evidence="25" type="ORF">GTO95_0017167</name>
</gene>
<keyword evidence="7" id="KW-0378">Hydrolase</keyword>
<evidence type="ECO:0000256" key="7">
    <source>
        <dbReference type="ARBA" id="ARBA00022801"/>
    </source>
</evidence>
<dbReference type="PANTHER" id="PTHR15109">
    <property type="entry name" value="AGAP004327-PA"/>
    <property type="match status" value="1"/>
</dbReference>
<feature type="domain" description="Helicase ATP-binding" evidence="22">
    <location>
        <begin position="1099"/>
        <end position="1283"/>
    </location>
</feature>
<evidence type="ECO:0000256" key="14">
    <source>
        <dbReference type="ARBA" id="ARBA00047984"/>
    </source>
</evidence>
<dbReference type="Pfam" id="PF00270">
    <property type="entry name" value="DEAD"/>
    <property type="match status" value="1"/>
</dbReference>
<evidence type="ECO:0000259" key="24">
    <source>
        <dbReference type="PROSITE" id="PS51195"/>
    </source>
</evidence>
<keyword evidence="6 18" id="KW-0863">Zinc-finger</keyword>
<evidence type="ECO:0000256" key="10">
    <source>
        <dbReference type="ARBA" id="ARBA00022840"/>
    </source>
</evidence>
<sequence>MHTRCLLCHREFKDWGANPANGLPGAGLKLGDAMPALSQALLKDAPGRKLADAVPALSQSLLGEVPLWICQSCRKTVEEEERRAMQEQALTWRQSSACWLCQMYLPCQPRKATASVAKAMLPSPMQVSLSHSSCKSQSCGNGYPEQSSVEWDPSSFLSAHKLSGLWNSAHTNGGAHCNHGAATHPPQGGTGGPHCHEKRPSHEAPGKSAKIAGTKVCPYSHPASQNSSATAPGSPLSTSSDLCKTTPKHLKSMCRRPTPPGEVFHSTEHHQHSDLAVPPNSPTGLSSQHSSLLPPKQPSSQHVHVTSPSPGLAAHAPFTPLVPNLHVPHTKLAPSPTGCGHPCNGHSNGTVTSPSAGHVSSGACSCLSACRDQACKGHKLANGTGAVCHPPCELEEGLGEDEDSSSERSSCASSSTNQKDGKYCDCCYCEFFGHNAPPAAPTSRNYAEIREKLRSRLTRRKEELPPRQDSDPAAPGAIDHRDVDELLDFINSTEPKPVNSAKAAKRARHKQKKKEKEKAQQCSAEPLRIDARSSPPGQPQEGAPAAETEAGRLLEWPQLELERVNSFLTSRLEEIKNTIKDSIRASFSMYDLNLDVNDFPKKAATLEGNHLLSHLNGSSDLQQIDLDLSPLTLGSLKNHLVNGREGLAAQDVQRLNATPSLSKLIRVRSPERSPGRNTSPVQQGVALGVKSKEESPDAKAAGAAGKQRKGKKQQQQQAPAKVAKSATGSELQKNKETPARATGSGSNSKTGPKQPAQPPAAGESQKSHAPLAKRPEEGKVPRPGLGGPDSGGCRPPEKNGADSQETTAGARPDLEPEARVHFLTAAGSQQPRGKSKKSKSKMDKSSSSIDDVFLPKDLDGTEMDEIDREVEYFKRFCLDSAKQTRQKVAVNWSNFSLKKVPSNAAQVYQEEEASDFSDEEEYVPFVPVKQRKQQMLQKLLRLRGKGLTEEEQKDSGNEQRDDEEAIGPRSNVSLLDQHQHLKEKAEARKESAKEKQLKEEEKILESVAEGRALMSVKEMAKGITYDDPIKTSWKAPRYILSMPPARHDRVRKKYHILVEGEGIPQPIKSFREMKFPAAILKGLKKKGIVHPTPIQIQGIPTILSGRDMIGIAFTGSGKTLVFTLPIIMFCLEQEKRLPFFKREGPYGLIICPSRELARQTHSIIEYYCKLLEEEGAPQLRCALCIGGMSVKEQMEVVKHGVHMMVATPGRLMDLLQKKMVSLDICRYLALDEADRMIDMGFEEDIRTIFSYFKGQRQTLLFSATMPKKIQNFAKSALVKPITINVGRAGAASLDVIQEVEYVKEEAKMVYLLECLQKTSPPVLIFAEKKADVDAIHEYLLLKGVEAVAIHGGKDQEERTKAIEAFKEGKKDVLVATDVASKGLDFPAIQHVVNYDMPEEIENYVHRIGRTGRSGKTGIATTFINKSCDESVLMDLKALLIEAKQKVPPVLQVLQTGDETMLDIGVVFLSSSGERGCTFCGGLGHRITDCPKLEAMQTKQVTNIGRKDYLAHSSMDF</sequence>
<dbReference type="InterPro" id="IPR014001">
    <property type="entry name" value="Helicase_ATP-bd"/>
</dbReference>
<keyword evidence="8 25" id="KW-0347">Helicase</keyword>
<evidence type="ECO:0000256" key="12">
    <source>
        <dbReference type="ARBA" id="ARBA00023054"/>
    </source>
</evidence>
<feature type="compositionally biased region" description="Polar residues" evidence="20">
    <location>
        <begin position="222"/>
        <end position="243"/>
    </location>
</feature>
<comment type="subunit">
    <text evidence="15">Identified in the spliceosome C complex. Interacts with ERCC6. Interacts with FAM50A. Interacts with STING1. Interacts with CGAS. Interacts with several spliceosomes components such as PRP19 or CDC5L.</text>
</comment>
<keyword evidence="12" id="KW-0175">Coiled coil</keyword>
<feature type="compositionally biased region" description="Basic and acidic residues" evidence="20">
    <location>
        <begin position="977"/>
        <end position="997"/>
    </location>
</feature>
<evidence type="ECO:0000313" key="26">
    <source>
        <dbReference type="Proteomes" id="UP000736164"/>
    </source>
</evidence>
<dbReference type="CDD" id="cd17951">
    <property type="entry name" value="DEADc_DDX41"/>
    <property type="match status" value="1"/>
</dbReference>
<evidence type="ECO:0000256" key="16">
    <source>
        <dbReference type="ARBA" id="ARBA00072881"/>
    </source>
</evidence>
<dbReference type="CDD" id="cd18787">
    <property type="entry name" value="SF2_C_DEAD"/>
    <property type="match status" value="1"/>
</dbReference>
<feature type="region of interest" description="Disordered" evidence="20">
    <location>
        <begin position="396"/>
        <end position="419"/>
    </location>
</feature>
<protein>
    <recommendedName>
        <fullName evidence="16">Probable ATP-dependent RNA helicase DDX41</fullName>
        <ecNumber evidence="2">3.6.4.13</ecNumber>
    </recommendedName>
    <alternativeName>
        <fullName evidence="17">DEAD box protein 41</fullName>
    </alternativeName>
</protein>
<evidence type="ECO:0000256" key="6">
    <source>
        <dbReference type="ARBA" id="ARBA00022771"/>
    </source>
</evidence>
<feature type="compositionally biased region" description="Low complexity" evidence="20">
    <location>
        <begin position="713"/>
        <end position="726"/>
    </location>
</feature>
<dbReference type="Pfam" id="PF15914">
    <property type="entry name" value="FAM193_C"/>
    <property type="match status" value="1"/>
</dbReference>
<dbReference type="GO" id="GO:0005524">
    <property type="term" value="F:ATP binding"/>
    <property type="evidence" value="ECO:0007669"/>
    <property type="project" value="UniProtKB-KW"/>
</dbReference>
<feature type="region of interest" description="Disordered" evidence="20">
    <location>
        <begin position="457"/>
        <end position="547"/>
    </location>
</feature>
<dbReference type="EC" id="3.6.4.13" evidence="2"/>
<feature type="region of interest" description="Disordered" evidence="20">
    <location>
        <begin position="176"/>
        <end position="310"/>
    </location>
</feature>
<evidence type="ECO:0000259" key="21">
    <source>
        <dbReference type="PROSITE" id="PS50158"/>
    </source>
</evidence>
<evidence type="ECO:0000256" key="3">
    <source>
        <dbReference type="ARBA" id="ARBA00022553"/>
    </source>
</evidence>
<feature type="compositionally biased region" description="Basic and acidic residues" evidence="20">
    <location>
        <begin position="947"/>
        <end position="959"/>
    </location>
</feature>
<feature type="compositionally biased region" description="Basic residues" evidence="20">
    <location>
        <begin position="503"/>
        <end position="513"/>
    </location>
</feature>
<comment type="similarity">
    <text evidence="13">Belongs to the DEAD box helicase family. DDX41 subfamily.</text>
</comment>
<evidence type="ECO:0000256" key="17">
    <source>
        <dbReference type="ARBA" id="ARBA00075437"/>
    </source>
</evidence>
<dbReference type="InterPro" id="IPR044113">
    <property type="entry name" value="DEADc_DDX41"/>
</dbReference>
<dbReference type="Proteomes" id="UP000736164">
    <property type="component" value="Unassembled WGS sequence"/>
</dbReference>
<dbReference type="EMBL" id="JAAWVO010052143">
    <property type="protein sequence ID" value="MBN3320648.1"/>
    <property type="molecule type" value="Genomic_DNA"/>
</dbReference>
<keyword evidence="3" id="KW-0597">Phosphoprotein</keyword>
<keyword evidence="9" id="KW-0862">Zinc</keyword>
<evidence type="ECO:0000256" key="11">
    <source>
        <dbReference type="ARBA" id="ARBA00022884"/>
    </source>
</evidence>
<evidence type="ECO:0000259" key="23">
    <source>
        <dbReference type="PROSITE" id="PS51194"/>
    </source>
</evidence>
<dbReference type="GO" id="GO:0016787">
    <property type="term" value="F:hydrolase activity"/>
    <property type="evidence" value="ECO:0007669"/>
    <property type="project" value="UniProtKB-KW"/>
</dbReference>
<dbReference type="PANTHER" id="PTHR15109:SF3">
    <property type="entry name" value="PROTEIN FAM193B"/>
    <property type="match status" value="1"/>
</dbReference>
<reference evidence="25" key="1">
    <citation type="journal article" date="2021" name="Cell">
        <title>Tracing the genetic footprints of vertebrate landing in non-teleost ray-finned fishes.</title>
        <authorList>
            <person name="Bi X."/>
            <person name="Wang K."/>
            <person name="Yang L."/>
            <person name="Pan H."/>
            <person name="Jiang H."/>
            <person name="Wei Q."/>
            <person name="Fang M."/>
            <person name="Yu H."/>
            <person name="Zhu C."/>
            <person name="Cai Y."/>
            <person name="He Y."/>
            <person name="Gan X."/>
            <person name="Zeng H."/>
            <person name="Yu D."/>
            <person name="Zhu Y."/>
            <person name="Jiang H."/>
            <person name="Qiu Q."/>
            <person name="Yang H."/>
            <person name="Zhang Y.E."/>
            <person name="Wang W."/>
            <person name="Zhu M."/>
            <person name="He S."/>
            <person name="Zhang G."/>
        </authorList>
    </citation>
    <scope>NUCLEOTIDE SEQUENCE</scope>
    <source>
        <strain evidence="25">Allg_001</strain>
    </source>
</reference>
<feature type="compositionally biased region" description="Basic and acidic residues" evidence="20">
    <location>
        <begin position="194"/>
        <end position="205"/>
    </location>
</feature>
<dbReference type="FunFam" id="3.40.50.300:FF:000657">
    <property type="entry name" value="Probable ATP-dependent RNA helicase DDX41"/>
    <property type="match status" value="1"/>
</dbReference>
<evidence type="ECO:0000256" key="1">
    <source>
        <dbReference type="ARBA" id="ARBA00009689"/>
    </source>
</evidence>
<dbReference type="InterPro" id="IPR001650">
    <property type="entry name" value="Helicase_C-like"/>
</dbReference>
<feature type="compositionally biased region" description="Basic and acidic residues" evidence="20">
    <location>
        <begin position="457"/>
        <end position="470"/>
    </location>
</feature>
<feature type="compositionally biased region" description="Low complexity" evidence="20">
    <location>
        <begin position="533"/>
        <end position="547"/>
    </location>
</feature>
<comment type="caution">
    <text evidence="25">The sequence shown here is derived from an EMBL/GenBank/DDBJ whole genome shotgun (WGS) entry which is preliminary data.</text>
</comment>
<evidence type="ECO:0000256" key="15">
    <source>
        <dbReference type="ARBA" id="ARBA00064018"/>
    </source>
</evidence>
<dbReference type="PROSITE" id="PS50158">
    <property type="entry name" value="ZF_CCHC"/>
    <property type="match status" value="1"/>
</dbReference>
<dbReference type="GO" id="GO:0000398">
    <property type="term" value="P:mRNA splicing, via spliceosome"/>
    <property type="evidence" value="ECO:0007669"/>
    <property type="project" value="InterPro"/>
</dbReference>
<dbReference type="SMART" id="SM00487">
    <property type="entry name" value="DEXDc"/>
    <property type="match status" value="1"/>
</dbReference>
<evidence type="ECO:0000256" key="5">
    <source>
        <dbReference type="ARBA" id="ARBA00022741"/>
    </source>
</evidence>
<dbReference type="Gene3D" id="3.40.50.300">
    <property type="entry name" value="P-loop containing nucleotide triphosphate hydrolases"/>
    <property type="match status" value="2"/>
</dbReference>